<sequence>MEGAEWDEGEEDAARFLREEYPRVAALPVNIRYRAFAPAAQDAAVRAGRSTHDFYLYRRRRLDTTIEAEVAACGVAVVLPLQSMLGDSFAIAQRQQATYQWLAQRHAAEEILHRFAVDRRLNAAPCLAAVNRALSVLGREGGADAVLDVLEDVLLDSAVIPLSTLLEAIKALPGQPVRAARVALAFKDSLGHRCVPASVWGNLAAALGQAALQQSHPLEEHFMDLYERILAMVRVSTGHLSEAMIVSFGRCLLASHKPYSVALRLVREELLSGRSRDALSTSPLHLGAFLSDILMALCTQEERGAGGRARRGHSDAETLLFATDVMKYAHATRLQLAPKVFDAVLVVCERCRDYARMVALYVSMCLLSTPTLRSTLRVMEVVVQVPETRAWLQRVLQLNGTSFFLWCVQRFPGLYQTPLEAEVQRRATQQLFALLGVLAVEEAQAARLPGVCLFVTREEEMPPLLAAATISSAVCHYRDVHAAAPRSVLHALRDQHADLVRAALHLSPLAAPVGASQLSISVEAELHRLLTSESVYCTVLSAAALTALSARDSAEQAFARMMETYQRKSGAVALVPFECVCPTFGITETATAMLRRWHRDYDWFAVLPLAVSLQLGGTTACDVCCAAFIAARKMHSKVMFIGGTEAEVTAAKARSVEPAVVMEVLVRRLSG</sequence>
<dbReference type="VEuPathDB" id="TriTrypDB:LpyrH10_17_1740"/>
<dbReference type="GeneID" id="26907528"/>
<protein>
    <submittedName>
        <fullName evidence="1">Uncharacterized protein</fullName>
    </submittedName>
</protein>
<dbReference type="EMBL" id="LGTL01000017">
    <property type="protein sequence ID" value="KPA77378.1"/>
    <property type="molecule type" value="Genomic_DNA"/>
</dbReference>
<proteinExistence type="predicted"/>
<organism evidence="1 2">
    <name type="scientific">Leptomonas pyrrhocoris</name>
    <name type="common">Firebug parasite</name>
    <dbReference type="NCBI Taxonomy" id="157538"/>
    <lineage>
        <taxon>Eukaryota</taxon>
        <taxon>Discoba</taxon>
        <taxon>Euglenozoa</taxon>
        <taxon>Kinetoplastea</taxon>
        <taxon>Metakinetoplastina</taxon>
        <taxon>Trypanosomatida</taxon>
        <taxon>Trypanosomatidae</taxon>
        <taxon>Leishmaniinae</taxon>
        <taxon>Leptomonas</taxon>
    </lineage>
</organism>
<comment type="caution">
    <text evidence="1">The sequence shown here is derived from an EMBL/GenBank/DDBJ whole genome shotgun (WGS) entry which is preliminary data.</text>
</comment>
<evidence type="ECO:0000313" key="1">
    <source>
        <dbReference type="EMBL" id="KPA77377.1"/>
    </source>
</evidence>
<dbReference type="RefSeq" id="XP_015655816.1">
    <property type="nucleotide sequence ID" value="XM_015805810.1"/>
</dbReference>
<evidence type="ECO:0000313" key="2">
    <source>
        <dbReference type="Proteomes" id="UP000037923"/>
    </source>
</evidence>
<dbReference type="EMBL" id="LGTL01000017">
    <property type="protein sequence ID" value="KPA77377.1"/>
    <property type="molecule type" value="Genomic_DNA"/>
</dbReference>
<reference evidence="1 2" key="1">
    <citation type="submission" date="2015-07" db="EMBL/GenBank/DDBJ databases">
        <title>High-quality genome of monoxenous trypanosomatid Leptomonas pyrrhocoris.</title>
        <authorList>
            <person name="Flegontov P."/>
            <person name="Butenko A."/>
            <person name="Firsov S."/>
            <person name="Vlcek C."/>
            <person name="Logacheva M.D."/>
            <person name="Field M."/>
            <person name="Filatov D."/>
            <person name="Flegontova O."/>
            <person name="Gerasimov E."/>
            <person name="Jackson A.P."/>
            <person name="Kelly S."/>
            <person name="Opperdoes F."/>
            <person name="O'Reilly A."/>
            <person name="Votypka J."/>
            <person name="Yurchenko V."/>
            <person name="Lukes J."/>
        </authorList>
    </citation>
    <scope>NUCLEOTIDE SEQUENCE [LARGE SCALE GENOMIC DNA]</scope>
    <source>
        <strain evidence="1">H10</strain>
    </source>
</reference>
<dbReference type="Proteomes" id="UP000037923">
    <property type="component" value="Unassembled WGS sequence"/>
</dbReference>
<gene>
    <name evidence="1" type="ORF">ABB37_07242</name>
</gene>
<keyword evidence="2" id="KW-1185">Reference proteome</keyword>
<dbReference type="RefSeq" id="XP_015655817.1">
    <property type="nucleotide sequence ID" value="XM_015805811.1"/>
</dbReference>
<dbReference type="AlphaFoldDB" id="A0A0M9FWH0"/>
<accession>A0A0M9FWH0</accession>
<dbReference type="OrthoDB" id="276037at2759"/>
<name>A0A0M9FWH0_LEPPY</name>
<dbReference type="OMA" id="FFLWCLQ"/>